<gene>
    <name evidence="2" type="ORF">OKIOD_LOCUS9677</name>
</gene>
<keyword evidence="3" id="KW-1185">Reference proteome</keyword>
<feature type="region of interest" description="Disordered" evidence="1">
    <location>
        <begin position="1"/>
        <end position="20"/>
    </location>
</feature>
<proteinExistence type="predicted"/>
<feature type="region of interest" description="Disordered" evidence="1">
    <location>
        <begin position="29"/>
        <end position="70"/>
    </location>
</feature>
<protein>
    <submittedName>
        <fullName evidence="2">Oidioi.mRNA.OKI2018_I69.chr1.g912.t1.cds</fullName>
    </submittedName>
</protein>
<accession>A0ABN7SLD7</accession>
<dbReference type="Proteomes" id="UP001158576">
    <property type="component" value="Chromosome 1"/>
</dbReference>
<evidence type="ECO:0000313" key="2">
    <source>
        <dbReference type="EMBL" id="CAG5103736.1"/>
    </source>
</evidence>
<evidence type="ECO:0000313" key="3">
    <source>
        <dbReference type="Proteomes" id="UP001158576"/>
    </source>
</evidence>
<organism evidence="2 3">
    <name type="scientific">Oikopleura dioica</name>
    <name type="common">Tunicate</name>
    <dbReference type="NCBI Taxonomy" id="34765"/>
    <lineage>
        <taxon>Eukaryota</taxon>
        <taxon>Metazoa</taxon>
        <taxon>Chordata</taxon>
        <taxon>Tunicata</taxon>
        <taxon>Appendicularia</taxon>
        <taxon>Copelata</taxon>
        <taxon>Oikopleuridae</taxon>
        <taxon>Oikopleura</taxon>
    </lineage>
</organism>
<reference evidence="2 3" key="1">
    <citation type="submission" date="2021-04" db="EMBL/GenBank/DDBJ databases">
        <authorList>
            <person name="Bliznina A."/>
        </authorList>
    </citation>
    <scope>NUCLEOTIDE SEQUENCE [LARGE SCALE GENOMIC DNA]</scope>
</reference>
<dbReference type="EMBL" id="OU015566">
    <property type="protein sequence ID" value="CAG5103736.1"/>
    <property type="molecule type" value="Genomic_DNA"/>
</dbReference>
<evidence type="ECO:0000256" key="1">
    <source>
        <dbReference type="SAM" id="MobiDB-lite"/>
    </source>
</evidence>
<sequence>MAETLTRNESDLTDPDPDDIFSSAVLAANYSDDDESTERIEEEENDQDDEDDFGGLLDRSFVESGNDALS</sequence>
<feature type="compositionally biased region" description="Acidic residues" evidence="1">
    <location>
        <begin position="31"/>
        <end position="53"/>
    </location>
</feature>
<feature type="compositionally biased region" description="Basic and acidic residues" evidence="1">
    <location>
        <begin position="1"/>
        <end position="10"/>
    </location>
</feature>
<name>A0ABN7SLD7_OIKDI</name>